<evidence type="ECO:0000313" key="8">
    <source>
        <dbReference type="Proteomes" id="UP000317716"/>
    </source>
</evidence>
<accession>A0A538T5I4</accession>
<comment type="similarity">
    <text evidence="1">Belongs to the ABC transporter superfamily.</text>
</comment>
<dbReference type="PANTHER" id="PTHR43335">
    <property type="entry name" value="ABC TRANSPORTER, ATP-BINDING PROTEIN"/>
    <property type="match status" value="1"/>
</dbReference>
<keyword evidence="2" id="KW-0813">Transport</keyword>
<feature type="region of interest" description="Disordered" evidence="5">
    <location>
        <begin position="1"/>
        <end position="36"/>
    </location>
</feature>
<proteinExistence type="inferred from homology"/>
<evidence type="ECO:0000256" key="2">
    <source>
        <dbReference type="ARBA" id="ARBA00022448"/>
    </source>
</evidence>
<dbReference type="Pfam" id="PF00005">
    <property type="entry name" value="ABC_tran"/>
    <property type="match status" value="1"/>
</dbReference>
<dbReference type="InterPro" id="IPR003439">
    <property type="entry name" value="ABC_transporter-like_ATP-bd"/>
</dbReference>
<dbReference type="InterPro" id="IPR027417">
    <property type="entry name" value="P-loop_NTPase"/>
</dbReference>
<evidence type="ECO:0000256" key="4">
    <source>
        <dbReference type="ARBA" id="ARBA00022840"/>
    </source>
</evidence>
<protein>
    <submittedName>
        <fullName evidence="7">ABC transporter ATP-binding protein</fullName>
    </submittedName>
</protein>
<name>A0A538T5I4_UNCEI</name>
<keyword evidence="3" id="KW-0547">Nucleotide-binding</keyword>
<evidence type="ECO:0000256" key="1">
    <source>
        <dbReference type="ARBA" id="ARBA00005417"/>
    </source>
</evidence>
<dbReference type="PANTHER" id="PTHR43335:SF4">
    <property type="entry name" value="ABC TRANSPORTER, ATP-BINDING PROTEIN"/>
    <property type="match status" value="1"/>
</dbReference>
<keyword evidence="4 7" id="KW-0067">ATP-binding</keyword>
<organism evidence="7 8">
    <name type="scientific">Eiseniibacteriota bacterium</name>
    <dbReference type="NCBI Taxonomy" id="2212470"/>
    <lineage>
        <taxon>Bacteria</taxon>
        <taxon>Candidatus Eiseniibacteriota</taxon>
    </lineage>
</organism>
<feature type="domain" description="ABC transporter" evidence="6">
    <location>
        <begin position="46"/>
        <end position="280"/>
    </location>
</feature>
<feature type="compositionally biased region" description="Low complexity" evidence="5">
    <location>
        <begin position="383"/>
        <end position="396"/>
    </location>
</feature>
<evidence type="ECO:0000256" key="3">
    <source>
        <dbReference type="ARBA" id="ARBA00022741"/>
    </source>
</evidence>
<evidence type="ECO:0000313" key="7">
    <source>
        <dbReference type="EMBL" id="TMQ58734.1"/>
    </source>
</evidence>
<dbReference type="EMBL" id="VBOS01000069">
    <property type="protein sequence ID" value="TMQ58734.1"/>
    <property type="molecule type" value="Genomic_DNA"/>
</dbReference>
<evidence type="ECO:0000259" key="6">
    <source>
        <dbReference type="PROSITE" id="PS50893"/>
    </source>
</evidence>
<evidence type="ECO:0000256" key="5">
    <source>
        <dbReference type="SAM" id="MobiDB-lite"/>
    </source>
</evidence>
<feature type="region of interest" description="Disordered" evidence="5">
    <location>
        <begin position="346"/>
        <end position="408"/>
    </location>
</feature>
<sequence>MHRSSGLEANEAQGESMHATTRPAEVWPGAGSKAAGPVPMDESLAICIRGLARYYKSPWTLRVTRGLEELDLDVERGKVLGLLGPNGAGKTTTLKLLTGLLKPSRGNAWLLGVPIEEPRSRRSLGFLPEQPYFYDYLTGLEYLELAGGLSGLPDIEANERARHWLSRVGLGDCPRLRLRKYSKGMLQRLGLAAALVHDPEILILDEPMSGLDPFGRRDVRELILEQRLRGVTVLFSSHILPDVESVADRVAILHRGRLVRSVEPRDLRASASRRAVVRCHGAPVLEIPRAWHGRLTRRPGGSDSEFEVGGGLELNSVLEWLLRSGAHVQSVTPQGSGLEEIFLSAIGDESHPPGGDTPRGEGETLRPPSGGSRPERAPAQDDGGAARSEPAARGPAPSSPPDQGRRVA</sequence>
<dbReference type="GO" id="GO:0016887">
    <property type="term" value="F:ATP hydrolysis activity"/>
    <property type="evidence" value="ECO:0007669"/>
    <property type="project" value="InterPro"/>
</dbReference>
<dbReference type="GO" id="GO:0005524">
    <property type="term" value="F:ATP binding"/>
    <property type="evidence" value="ECO:0007669"/>
    <property type="project" value="UniProtKB-KW"/>
</dbReference>
<dbReference type="SUPFAM" id="SSF52540">
    <property type="entry name" value="P-loop containing nucleoside triphosphate hydrolases"/>
    <property type="match status" value="1"/>
</dbReference>
<dbReference type="Proteomes" id="UP000317716">
    <property type="component" value="Unassembled WGS sequence"/>
</dbReference>
<dbReference type="CDD" id="cd03230">
    <property type="entry name" value="ABC_DR_subfamily_A"/>
    <property type="match status" value="1"/>
</dbReference>
<dbReference type="SMART" id="SM00382">
    <property type="entry name" value="AAA"/>
    <property type="match status" value="1"/>
</dbReference>
<dbReference type="InterPro" id="IPR017871">
    <property type="entry name" value="ABC_transporter-like_CS"/>
</dbReference>
<gene>
    <name evidence="7" type="ORF">E6K72_02260</name>
</gene>
<comment type="caution">
    <text evidence="7">The sequence shown here is derived from an EMBL/GenBank/DDBJ whole genome shotgun (WGS) entry which is preliminary data.</text>
</comment>
<dbReference type="PROSITE" id="PS50893">
    <property type="entry name" value="ABC_TRANSPORTER_2"/>
    <property type="match status" value="1"/>
</dbReference>
<dbReference type="Gene3D" id="3.40.50.300">
    <property type="entry name" value="P-loop containing nucleotide triphosphate hydrolases"/>
    <property type="match status" value="1"/>
</dbReference>
<dbReference type="PROSITE" id="PS00211">
    <property type="entry name" value="ABC_TRANSPORTER_1"/>
    <property type="match status" value="1"/>
</dbReference>
<reference evidence="7 8" key="1">
    <citation type="journal article" date="2019" name="Nat. Microbiol.">
        <title>Mediterranean grassland soil C-N compound turnover is dependent on rainfall and depth, and is mediated by genomically divergent microorganisms.</title>
        <authorList>
            <person name="Diamond S."/>
            <person name="Andeer P.F."/>
            <person name="Li Z."/>
            <person name="Crits-Christoph A."/>
            <person name="Burstein D."/>
            <person name="Anantharaman K."/>
            <person name="Lane K.R."/>
            <person name="Thomas B.C."/>
            <person name="Pan C."/>
            <person name="Northen T.R."/>
            <person name="Banfield J.F."/>
        </authorList>
    </citation>
    <scope>NUCLEOTIDE SEQUENCE [LARGE SCALE GENOMIC DNA]</scope>
    <source>
        <strain evidence="7">WS_2</strain>
    </source>
</reference>
<dbReference type="AlphaFoldDB" id="A0A538T5I4"/>
<dbReference type="InterPro" id="IPR003593">
    <property type="entry name" value="AAA+_ATPase"/>
</dbReference>